<dbReference type="Gene3D" id="1.10.10.10">
    <property type="entry name" value="Winged helix-like DNA-binding domain superfamily/Winged helix DNA-binding domain"/>
    <property type="match status" value="1"/>
</dbReference>
<dbReference type="OrthoDB" id="5323195at2759"/>
<evidence type="ECO:0000256" key="1">
    <source>
        <dbReference type="SAM" id="Phobius"/>
    </source>
</evidence>
<comment type="caution">
    <text evidence="3">The sequence shown here is derived from an EMBL/GenBank/DDBJ whole genome shotgun (WGS) entry which is preliminary data.</text>
</comment>
<dbReference type="InterPro" id="IPR036388">
    <property type="entry name" value="WH-like_DNA-bd_sf"/>
</dbReference>
<feature type="transmembrane region" description="Helical" evidence="1">
    <location>
        <begin position="113"/>
        <end position="132"/>
    </location>
</feature>
<sequence length="157" mass="18065">MKAHDNVILMTAKDQLAAVDQWGGGKDESFFVYSHMGGRSTNRYKTVSGGSQYKFGVLARIVRHMKTRHQDGEMHPLSIDEILDETNQLNAGPKVKQVRLCPYVPSLSLVSSLFYFLIDLAFFFSIICIFSLRSKTNYHILRLTRCTFFPKKYPEKY</sequence>
<dbReference type="EMBL" id="VSRR010066086">
    <property type="protein sequence ID" value="MPC84673.1"/>
    <property type="molecule type" value="Genomic_DNA"/>
</dbReference>
<reference evidence="3 4" key="1">
    <citation type="submission" date="2019-05" db="EMBL/GenBank/DDBJ databases">
        <title>Another draft genome of Portunus trituberculatus and its Hox gene families provides insights of decapod evolution.</title>
        <authorList>
            <person name="Jeong J.-H."/>
            <person name="Song I."/>
            <person name="Kim S."/>
            <person name="Choi T."/>
            <person name="Kim D."/>
            <person name="Ryu S."/>
            <person name="Kim W."/>
        </authorList>
    </citation>
    <scope>NUCLEOTIDE SEQUENCE [LARGE SCALE GENOMIC DNA]</scope>
    <source>
        <tissue evidence="3">Muscle</tissue>
    </source>
</reference>
<feature type="domain" description="TFIIE beta" evidence="2">
    <location>
        <begin position="54"/>
        <end position="94"/>
    </location>
</feature>
<keyword evidence="1" id="KW-0472">Membrane</keyword>
<dbReference type="Proteomes" id="UP000324222">
    <property type="component" value="Unassembled WGS sequence"/>
</dbReference>
<dbReference type="Pfam" id="PF02186">
    <property type="entry name" value="TFIIE_beta"/>
    <property type="match status" value="1"/>
</dbReference>
<keyword evidence="3" id="KW-0396">Initiation factor</keyword>
<dbReference type="InterPro" id="IPR003166">
    <property type="entry name" value="TFIIE_bsu_DNA-bd"/>
</dbReference>
<dbReference type="InterPro" id="IPR036390">
    <property type="entry name" value="WH_DNA-bd_sf"/>
</dbReference>
<accession>A0A5B7IQK4</accession>
<dbReference type="GO" id="GO:0003743">
    <property type="term" value="F:translation initiation factor activity"/>
    <property type="evidence" value="ECO:0007669"/>
    <property type="project" value="UniProtKB-KW"/>
</dbReference>
<keyword evidence="3" id="KW-0648">Protein biosynthesis</keyword>
<gene>
    <name evidence="3" type="primary">GTF2E2_2</name>
    <name evidence="3" type="ORF">E2C01_079418</name>
</gene>
<organism evidence="3 4">
    <name type="scientific">Portunus trituberculatus</name>
    <name type="common">Swimming crab</name>
    <name type="synonym">Neptunus trituberculatus</name>
    <dbReference type="NCBI Taxonomy" id="210409"/>
    <lineage>
        <taxon>Eukaryota</taxon>
        <taxon>Metazoa</taxon>
        <taxon>Ecdysozoa</taxon>
        <taxon>Arthropoda</taxon>
        <taxon>Crustacea</taxon>
        <taxon>Multicrustacea</taxon>
        <taxon>Malacostraca</taxon>
        <taxon>Eumalacostraca</taxon>
        <taxon>Eucarida</taxon>
        <taxon>Decapoda</taxon>
        <taxon>Pleocyemata</taxon>
        <taxon>Brachyura</taxon>
        <taxon>Eubrachyura</taxon>
        <taxon>Portunoidea</taxon>
        <taxon>Portunidae</taxon>
        <taxon>Portuninae</taxon>
        <taxon>Portunus</taxon>
    </lineage>
</organism>
<keyword evidence="1" id="KW-0812">Transmembrane</keyword>
<keyword evidence="1" id="KW-1133">Transmembrane helix</keyword>
<name>A0A5B7IQK4_PORTR</name>
<dbReference type="AlphaFoldDB" id="A0A5B7IQK4"/>
<dbReference type="SUPFAM" id="SSF46785">
    <property type="entry name" value="Winged helix' DNA-binding domain"/>
    <property type="match status" value="1"/>
</dbReference>
<dbReference type="CDD" id="cd07977">
    <property type="entry name" value="TFIIE_beta_winged_helix"/>
    <property type="match status" value="1"/>
</dbReference>
<protein>
    <submittedName>
        <fullName evidence="3">Transcription initiation factor IIE subunit beta</fullName>
    </submittedName>
</protein>
<keyword evidence="4" id="KW-1185">Reference proteome</keyword>
<dbReference type="GO" id="GO:0006367">
    <property type="term" value="P:transcription initiation at RNA polymerase II promoter"/>
    <property type="evidence" value="ECO:0007669"/>
    <property type="project" value="InterPro"/>
</dbReference>
<evidence type="ECO:0000259" key="2">
    <source>
        <dbReference type="Pfam" id="PF02186"/>
    </source>
</evidence>
<evidence type="ECO:0000313" key="4">
    <source>
        <dbReference type="Proteomes" id="UP000324222"/>
    </source>
</evidence>
<evidence type="ECO:0000313" key="3">
    <source>
        <dbReference type="EMBL" id="MPC84673.1"/>
    </source>
</evidence>
<proteinExistence type="predicted"/>